<keyword evidence="2" id="KW-0812">Transmembrane</keyword>
<protein>
    <submittedName>
        <fullName evidence="4">PspC domain-containing protein</fullName>
    </submittedName>
</protein>
<evidence type="ECO:0000256" key="1">
    <source>
        <dbReference type="SAM" id="MobiDB-lite"/>
    </source>
</evidence>
<name>A0AA45R253_9PSEU</name>
<feature type="domain" description="Phage shock protein PspC N-terminal" evidence="3">
    <location>
        <begin position="37"/>
        <end position="90"/>
    </location>
</feature>
<keyword evidence="2" id="KW-1133">Transmembrane helix</keyword>
<feature type="transmembrane region" description="Helical" evidence="2">
    <location>
        <begin position="239"/>
        <end position="257"/>
    </location>
</feature>
<dbReference type="Pfam" id="PF04024">
    <property type="entry name" value="PspC"/>
    <property type="match status" value="1"/>
</dbReference>
<dbReference type="EMBL" id="CP073249">
    <property type="protein sequence ID" value="QUF02401.1"/>
    <property type="molecule type" value="Genomic_DNA"/>
</dbReference>
<dbReference type="InterPro" id="IPR007168">
    <property type="entry name" value="Phageshock_PspC_N"/>
</dbReference>
<evidence type="ECO:0000256" key="2">
    <source>
        <dbReference type="SAM" id="Phobius"/>
    </source>
</evidence>
<sequence>MAPGCADRRSGSTIVVVSGNVSAAGVEETLKDFWVSRPRRPQGGRKVAGVAAGIAGRYQLDPVIVRVAFVALALCDGAGVLVYLAGWLLLAQVGDEVSPLEALVGRGRSSTPAAVTVLLALAGLPVSGLLFNGGFALVSGLALSLGAVYLLHSSRGAENRPVPTAPGRRDLGAARAAGSDQEVGVDERGTAEPVRPPAWDPLGAAPFAWDLPEPGAERATAVAERPEAAVPCRRRRSRVGPLTFGAAMVVLAASIVAAEHDPWFTPPHVAGLLVGVLGLGMLVGALTGGGGKGLMWLAVPLSAVGVLASAAGFQDFRDFDGPAGSITAVPVSVAELEPSYEFGAGEVDLDLVGLPEGETARTTVRLGAGTIRVRVPRNADVVATCHTNVGVVTCLDQERQGRQQTVTVDENGPDGPGGLRVELDLRTSLGEVAVTRE</sequence>
<dbReference type="AlphaFoldDB" id="A0AA45R253"/>
<keyword evidence="2" id="KW-0472">Membrane</keyword>
<dbReference type="Proteomes" id="UP000677152">
    <property type="component" value="Chromosome"/>
</dbReference>
<organism evidence="4 5">
    <name type="scientific">Actinosynnema pretiosum subsp. pretiosum</name>
    <dbReference type="NCBI Taxonomy" id="103721"/>
    <lineage>
        <taxon>Bacteria</taxon>
        <taxon>Bacillati</taxon>
        <taxon>Actinomycetota</taxon>
        <taxon>Actinomycetes</taxon>
        <taxon>Pseudonocardiales</taxon>
        <taxon>Pseudonocardiaceae</taxon>
        <taxon>Actinosynnema</taxon>
    </lineage>
</organism>
<proteinExistence type="predicted"/>
<feature type="transmembrane region" description="Helical" evidence="2">
    <location>
        <begin position="67"/>
        <end position="90"/>
    </location>
</feature>
<evidence type="ECO:0000259" key="3">
    <source>
        <dbReference type="Pfam" id="PF04024"/>
    </source>
</evidence>
<feature type="transmembrane region" description="Helical" evidence="2">
    <location>
        <begin position="129"/>
        <end position="151"/>
    </location>
</feature>
<accession>A0AA45R253</accession>
<feature type="transmembrane region" description="Helical" evidence="2">
    <location>
        <begin position="269"/>
        <end position="287"/>
    </location>
</feature>
<feature type="region of interest" description="Disordered" evidence="1">
    <location>
        <begin position="157"/>
        <end position="197"/>
    </location>
</feature>
<evidence type="ECO:0000313" key="5">
    <source>
        <dbReference type="Proteomes" id="UP000677152"/>
    </source>
</evidence>
<evidence type="ECO:0000313" key="4">
    <source>
        <dbReference type="EMBL" id="QUF02401.1"/>
    </source>
</evidence>
<reference evidence="4" key="1">
    <citation type="submission" date="2021-04" db="EMBL/GenBank/DDBJ databases">
        <title>Genomic sequence of Actinosynnema pretiosum subsp. pretiosum ATCC 31280 (C-14919).</title>
        <authorList>
            <person name="Bai L."/>
            <person name="Wang X."/>
            <person name="Xiao Y."/>
        </authorList>
    </citation>
    <scope>NUCLEOTIDE SEQUENCE</scope>
    <source>
        <strain evidence="4">ATCC 31280</strain>
    </source>
</reference>
<feature type="transmembrane region" description="Helical" evidence="2">
    <location>
        <begin position="294"/>
        <end position="313"/>
    </location>
</feature>
<gene>
    <name evidence="4" type="ORF">KCV87_23350</name>
</gene>